<dbReference type="RefSeq" id="WP_192376500.1">
    <property type="nucleotide sequence ID" value="NZ_CAJHIV010000001.1"/>
</dbReference>
<accession>A0ABR9D568</accession>
<organism evidence="2 3">
    <name type="scientific">Methylomonas albis</name>
    <dbReference type="NCBI Taxonomy" id="1854563"/>
    <lineage>
        <taxon>Bacteria</taxon>
        <taxon>Pseudomonadati</taxon>
        <taxon>Pseudomonadota</taxon>
        <taxon>Gammaproteobacteria</taxon>
        <taxon>Methylococcales</taxon>
        <taxon>Methylococcaceae</taxon>
        <taxon>Methylomonas</taxon>
    </lineage>
</organism>
<dbReference type="Proteomes" id="UP000652176">
    <property type="component" value="Unassembled WGS sequence"/>
</dbReference>
<keyword evidence="1" id="KW-0175">Coiled coil</keyword>
<name>A0ABR9D568_9GAMM</name>
<evidence type="ECO:0000256" key="1">
    <source>
        <dbReference type="SAM" id="Coils"/>
    </source>
</evidence>
<proteinExistence type="predicted"/>
<sequence length="97" mass="10614">MTGVNTENSLLSTTIVITPDMNNIPPKRALGRGLEALLTDMPAKPVTDKQSIDANPALVRAIRQENSHLLQEAEALKMLLEELENVLGDFNSDSPIY</sequence>
<comment type="caution">
    <text evidence="2">The sequence shown here is derived from an EMBL/GenBank/DDBJ whole genome shotgun (WGS) entry which is preliminary data.</text>
</comment>
<evidence type="ECO:0000313" key="3">
    <source>
        <dbReference type="Proteomes" id="UP000652176"/>
    </source>
</evidence>
<dbReference type="EMBL" id="JACXSS010000001">
    <property type="protein sequence ID" value="MBD9358280.1"/>
    <property type="molecule type" value="Genomic_DNA"/>
</dbReference>
<evidence type="ECO:0000313" key="2">
    <source>
        <dbReference type="EMBL" id="MBD9358280.1"/>
    </source>
</evidence>
<reference evidence="2 3" key="1">
    <citation type="submission" date="2020-09" db="EMBL/GenBank/DDBJ databases">
        <title>Methylomonas albis sp. nov. and Methylomonas fluvii sp. nov.: Two cold-adapted methanotrophs from the River Elbe and an amended description of Methylovulum psychrotolerans strain Eb1.</title>
        <authorList>
            <person name="Bussmann I.K."/>
            <person name="Klings K.-W."/>
            <person name="Warnstedt J."/>
            <person name="Hoppert M."/>
            <person name="Saborowski A."/>
            <person name="Horn F."/>
            <person name="Liebner S."/>
        </authorList>
    </citation>
    <scope>NUCLEOTIDE SEQUENCE [LARGE SCALE GENOMIC DNA]</scope>
    <source>
        <strain evidence="2 3">EbA</strain>
    </source>
</reference>
<protein>
    <submittedName>
        <fullName evidence="2">Uncharacterized protein</fullName>
    </submittedName>
</protein>
<gene>
    <name evidence="2" type="ORF">IE877_20785</name>
</gene>
<keyword evidence="3" id="KW-1185">Reference proteome</keyword>
<feature type="coiled-coil region" evidence="1">
    <location>
        <begin position="66"/>
        <end position="93"/>
    </location>
</feature>